<evidence type="ECO:0000256" key="1">
    <source>
        <dbReference type="SAM" id="MobiDB-lite"/>
    </source>
</evidence>
<proteinExistence type="predicted"/>
<dbReference type="GO" id="GO:0008237">
    <property type="term" value="F:metallopeptidase activity"/>
    <property type="evidence" value="ECO:0007669"/>
    <property type="project" value="InterPro"/>
</dbReference>
<name>A0A2Z5FVF6_9BACT</name>
<dbReference type="InterPro" id="IPR027268">
    <property type="entry name" value="Peptidase_M4/M1_CTD_sf"/>
</dbReference>
<dbReference type="AlphaFoldDB" id="A0A2Z5FVF6"/>
<reference evidence="3 4" key="1">
    <citation type="journal article" date="2018" name="Front. Microbiol.">
        <title>Hydrolytic Capabilities as a Key to Environmental Success: Chitinolytic and Cellulolytic Acidobacteria From Acidic Sub-arctic Soils and Boreal Peatlands.</title>
        <authorList>
            <person name="Belova S.E."/>
            <person name="Ravin N.V."/>
            <person name="Pankratov T.A."/>
            <person name="Rakitin A.L."/>
            <person name="Ivanova A.A."/>
            <person name="Beletsky A.V."/>
            <person name="Mardanov A.V."/>
            <person name="Sinninghe Damste J.S."/>
            <person name="Dedysh S.N."/>
        </authorList>
    </citation>
    <scope>NUCLEOTIDE SEQUENCE [LARGE SCALE GENOMIC DNA]</scope>
    <source>
        <strain evidence="3 4">SBC82</strain>
    </source>
</reference>
<evidence type="ECO:0000259" key="2">
    <source>
        <dbReference type="Pfam" id="PF01433"/>
    </source>
</evidence>
<accession>A0A2Z5FVF6</accession>
<feature type="compositionally biased region" description="Basic and acidic residues" evidence="1">
    <location>
        <begin position="1"/>
        <end position="18"/>
    </location>
</feature>
<dbReference type="GO" id="GO:0008270">
    <property type="term" value="F:zinc ion binding"/>
    <property type="evidence" value="ECO:0007669"/>
    <property type="project" value="InterPro"/>
</dbReference>
<dbReference type="Gene3D" id="1.10.390.10">
    <property type="entry name" value="Neutral Protease Domain 2"/>
    <property type="match status" value="1"/>
</dbReference>
<feature type="domain" description="Peptidase M1 membrane alanine aminopeptidase" evidence="2">
    <location>
        <begin position="386"/>
        <end position="502"/>
    </location>
</feature>
<gene>
    <name evidence="3" type="ORF">ACPOL_1533</name>
</gene>
<feature type="region of interest" description="Disordered" evidence="1">
    <location>
        <begin position="1"/>
        <end position="35"/>
    </location>
</feature>
<organism evidence="3 4">
    <name type="scientific">Acidisarcina polymorpha</name>
    <dbReference type="NCBI Taxonomy" id="2211140"/>
    <lineage>
        <taxon>Bacteria</taxon>
        <taxon>Pseudomonadati</taxon>
        <taxon>Acidobacteriota</taxon>
        <taxon>Terriglobia</taxon>
        <taxon>Terriglobales</taxon>
        <taxon>Acidobacteriaceae</taxon>
        <taxon>Acidisarcina</taxon>
    </lineage>
</organism>
<dbReference type="Proteomes" id="UP000253606">
    <property type="component" value="Chromosome"/>
</dbReference>
<dbReference type="InterPro" id="IPR014782">
    <property type="entry name" value="Peptidase_M1_dom"/>
</dbReference>
<dbReference type="KEGG" id="abas:ACPOL_1533"/>
<evidence type="ECO:0000313" key="4">
    <source>
        <dbReference type="Proteomes" id="UP000253606"/>
    </source>
</evidence>
<sequence length="604" mass="65244">MLFSRSLEDDKANGDKVAEPSAAGQAVQKQNSPRGMSAATVARFQATDAERNALTFLAYDLDVRLVPRQESIAVRARLRVRNDGDKPLERIALQLSSALKWEQMRTAGAGVSFAQHLLDSDADHTGAVNEAVITLPRALAPQEELQLEVLYSGQISLNGERLERIGAPTAAAEKSDWDRISADFVGMRGFGNVLWYPVSAPPVLLGDGAKLFAEMGKQKQRQQQATMKMSVTAEFTAEIATPNLALLNGHVVPVVETAAPENSHAGVITASLPETTLGFSAPSLFLLARRKVQGSGVQIFAAAEDVASTQSLQTAVREVTPLVQQWLGQKPNALLTVVGLAEANDAPAEERDVFLAGFKASPDPHELDNAMVHSLAHAYFASPRPWLNEGVAQFLGSLWVEQVDGRKTALESMASERGALSLAEPATPGETGGEDLLDASDPVFYRTKSVYVLWMLRDLAGDAALAAALRSYHPEQDTTSDYFERLLEKASGKDLKWFFDAWIYHDRGLADLSITGVFPSKASVAGQWLVAVDIANDGFAEVEVPVIVRSRDTTVAERLRVPARGTVSHRMLIGSLPTEIQVNDGTVPEVAESIHLHTLTAEAK</sequence>
<dbReference type="EMBL" id="CP030840">
    <property type="protein sequence ID" value="AXC10879.1"/>
    <property type="molecule type" value="Genomic_DNA"/>
</dbReference>
<keyword evidence="4" id="KW-1185">Reference proteome</keyword>
<protein>
    <recommendedName>
        <fullName evidence="2">Peptidase M1 membrane alanine aminopeptidase domain-containing protein</fullName>
    </recommendedName>
</protein>
<evidence type="ECO:0000313" key="3">
    <source>
        <dbReference type="EMBL" id="AXC10879.1"/>
    </source>
</evidence>
<dbReference type="Pfam" id="PF01433">
    <property type="entry name" value="Peptidase_M1"/>
    <property type="match status" value="1"/>
</dbReference>
<dbReference type="SUPFAM" id="SSF55486">
    <property type="entry name" value="Metalloproteases ('zincins'), catalytic domain"/>
    <property type="match status" value="1"/>
</dbReference>